<organism evidence="1 2">
    <name type="scientific">Paraphaeosphaeria minitans</name>
    <dbReference type="NCBI Taxonomy" id="565426"/>
    <lineage>
        <taxon>Eukaryota</taxon>
        <taxon>Fungi</taxon>
        <taxon>Dikarya</taxon>
        <taxon>Ascomycota</taxon>
        <taxon>Pezizomycotina</taxon>
        <taxon>Dothideomycetes</taxon>
        <taxon>Pleosporomycetidae</taxon>
        <taxon>Pleosporales</taxon>
        <taxon>Massarineae</taxon>
        <taxon>Didymosphaeriaceae</taxon>
        <taxon>Paraphaeosphaeria</taxon>
    </lineage>
</organism>
<evidence type="ECO:0000313" key="1">
    <source>
        <dbReference type="EMBL" id="KAF9739118.1"/>
    </source>
</evidence>
<evidence type="ECO:0000313" key="2">
    <source>
        <dbReference type="Proteomes" id="UP000756921"/>
    </source>
</evidence>
<accession>A0A9P6KTQ5</accession>
<dbReference type="AlphaFoldDB" id="A0A9P6KTQ5"/>
<dbReference type="Proteomes" id="UP000756921">
    <property type="component" value="Unassembled WGS sequence"/>
</dbReference>
<dbReference type="PANTHER" id="PTHR36922">
    <property type="entry name" value="BLL2446 PROTEIN"/>
    <property type="match status" value="1"/>
</dbReference>
<comment type="caution">
    <text evidence="1">The sequence shown here is derived from an EMBL/GenBank/DDBJ whole genome shotgun (WGS) entry which is preliminary data.</text>
</comment>
<dbReference type="InterPro" id="IPR034660">
    <property type="entry name" value="DinB/YfiT-like"/>
</dbReference>
<protein>
    <recommendedName>
        <fullName evidence="3">DUF1993 domain-containing protein</fullName>
    </recommendedName>
</protein>
<name>A0A9P6KTQ5_9PLEO</name>
<reference evidence="1" key="1">
    <citation type="journal article" date="2020" name="Mol. Plant Microbe Interact.">
        <title>Genome Sequence of the Biocontrol Agent Coniothyrium minitans strain Conio (IMI 134523).</title>
        <authorList>
            <person name="Patel D."/>
            <person name="Shittu T.A."/>
            <person name="Baroncelli R."/>
            <person name="Muthumeenakshi S."/>
            <person name="Osborne T.H."/>
            <person name="Janganan T.K."/>
            <person name="Sreenivasaprasad S."/>
        </authorList>
    </citation>
    <scope>NUCLEOTIDE SEQUENCE</scope>
    <source>
        <strain evidence="1">Conio</strain>
    </source>
</reference>
<dbReference type="Gene3D" id="1.20.120.450">
    <property type="entry name" value="dinb family like domain"/>
    <property type="match status" value="1"/>
</dbReference>
<dbReference type="PANTHER" id="PTHR36922:SF1">
    <property type="entry name" value="DUF1993 DOMAIN-CONTAINING PROTEIN"/>
    <property type="match status" value="1"/>
</dbReference>
<dbReference type="Pfam" id="PF09351">
    <property type="entry name" value="DUF1993"/>
    <property type="match status" value="1"/>
</dbReference>
<keyword evidence="2" id="KW-1185">Reference proteome</keyword>
<sequence>MASLHALAIPPLIRGMQNIAAILKRAQASDLDVATILTSRVHPTMRPFTFQIKSLTDTATHIPSQINPSLPRSPLPDLEKNSSFDTLLSRIAAAVSHLEVIAPEELNEREDTKVKLRVDRRSWDGDVAYVEYVALEFVQMHAHANFWFHVTTAYNLLRAAGLEIGKPDFLNAAGLKTWEMWNE</sequence>
<dbReference type="InterPro" id="IPR018531">
    <property type="entry name" value="DUF1993"/>
</dbReference>
<dbReference type="SUPFAM" id="SSF109854">
    <property type="entry name" value="DinB/YfiT-like putative metalloenzymes"/>
    <property type="match status" value="1"/>
</dbReference>
<gene>
    <name evidence="1" type="ORF">PMIN01_01752</name>
</gene>
<dbReference type="OrthoDB" id="3724345at2759"/>
<dbReference type="EMBL" id="WJXW01000002">
    <property type="protein sequence ID" value="KAF9739118.1"/>
    <property type="molecule type" value="Genomic_DNA"/>
</dbReference>
<evidence type="ECO:0008006" key="3">
    <source>
        <dbReference type="Google" id="ProtNLM"/>
    </source>
</evidence>
<proteinExistence type="predicted"/>